<dbReference type="GO" id="GO:0016747">
    <property type="term" value="F:acyltransferase activity, transferring groups other than amino-acyl groups"/>
    <property type="evidence" value="ECO:0007669"/>
    <property type="project" value="InterPro"/>
</dbReference>
<dbReference type="PROSITE" id="PS51186">
    <property type="entry name" value="GNAT"/>
    <property type="match status" value="1"/>
</dbReference>
<feature type="domain" description="N-acetyltransferase" evidence="1">
    <location>
        <begin position="6"/>
        <end position="206"/>
    </location>
</feature>
<dbReference type="AlphaFoldDB" id="A0A4R6S341"/>
<dbReference type="EMBL" id="SNYA01000003">
    <property type="protein sequence ID" value="TDP93487.1"/>
    <property type="molecule type" value="Genomic_DNA"/>
</dbReference>
<dbReference type="Pfam" id="PF13508">
    <property type="entry name" value="Acetyltransf_7"/>
    <property type="match status" value="1"/>
</dbReference>
<protein>
    <submittedName>
        <fullName evidence="2">Acetyltransferase (GNAT) family protein</fullName>
    </submittedName>
</protein>
<keyword evidence="3" id="KW-1185">Reference proteome</keyword>
<dbReference type="PANTHER" id="PTHR42791">
    <property type="entry name" value="GNAT FAMILY ACETYLTRANSFERASE"/>
    <property type="match status" value="1"/>
</dbReference>
<proteinExistence type="predicted"/>
<evidence type="ECO:0000313" key="3">
    <source>
        <dbReference type="Proteomes" id="UP000295601"/>
    </source>
</evidence>
<evidence type="ECO:0000313" key="2">
    <source>
        <dbReference type="EMBL" id="TDP93487.1"/>
    </source>
</evidence>
<organism evidence="2 3">
    <name type="scientific">Leucobacter luti</name>
    <dbReference type="NCBI Taxonomy" id="340320"/>
    <lineage>
        <taxon>Bacteria</taxon>
        <taxon>Bacillati</taxon>
        <taxon>Actinomycetota</taxon>
        <taxon>Actinomycetes</taxon>
        <taxon>Micrococcales</taxon>
        <taxon>Microbacteriaceae</taxon>
        <taxon>Leucobacter</taxon>
    </lineage>
</organism>
<dbReference type="RefSeq" id="WP_133616480.1">
    <property type="nucleotide sequence ID" value="NZ_SNYA01000003.1"/>
</dbReference>
<comment type="caution">
    <text evidence="2">The sequence shown here is derived from an EMBL/GenBank/DDBJ whole genome shotgun (WGS) entry which is preliminary data.</text>
</comment>
<keyword evidence="2" id="KW-0808">Transferase</keyword>
<accession>A0A4R6S341</accession>
<dbReference type="InterPro" id="IPR000182">
    <property type="entry name" value="GNAT_dom"/>
</dbReference>
<dbReference type="PANTHER" id="PTHR42791:SF1">
    <property type="entry name" value="N-ACETYLTRANSFERASE DOMAIN-CONTAINING PROTEIN"/>
    <property type="match status" value="1"/>
</dbReference>
<dbReference type="InterPro" id="IPR016181">
    <property type="entry name" value="Acyl_CoA_acyltransferase"/>
</dbReference>
<dbReference type="Proteomes" id="UP000295601">
    <property type="component" value="Unassembled WGS sequence"/>
</dbReference>
<evidence type="ECO:0000259" key="1">
    <source>
        <dbReference type="PROSITE" id="PS51186"/>
    </source>
</evidence>
<sequence length="206" mass="22541">MSTPKLPVRLATVADRAAITQVLVPAFWDDPVWGPMFPAPDESERRQQASGFWDFMVGEALHYPDTYVAVAPDGTLAAVAVWYPPGAAEIREEMLPAYDALTLELLGAAGAAAVHDSGERFDAERPRQPHAYLNFLAVAPEWRGHGIGMALLRETRARYDAAGIPSYLESTNPGNDLRYEREGYRPHGTVVFADGGAATTFWRDAP</sequence>
<dbReference type="CDD" id="cd04301">
    <property type="entry name" value="NAT_SF"/>
    <property type="match status" value="1"/>
</dbReference>
<dbReference type="Gene3D" id="3.40.630.30">
    <property type="match status" value="1"/>
</dbReference>
<dbReference type="OrthoDB" id="7057833at2"/>
<dbReference type="InterPro" id="IPR052523">
    <property type="entry name" value="Trichothecene_AcTrans"/>
</dbReference>
<reference evidence="2 3" key="1">
    <citation type="submission" date="2019-03" db="EMBL/GenBank/DDBJ databases">
        <title>Genomic analyses of the natural microbiome of Caenorhabditis elegans.</title>
        <authorList>
            <person name="Samuel B."/>
        </authorList>
    </citation>
    <scope>NUCLEOTIDE SEQUENCE [LARGE SCALE GENOMIC DNA]</scope>
    <source>
        <strain evidence="2 3">JUb18</strain>
    </source>
</reference>
<dbReference type="SUPFAM" id="SSF55729">
    <property type="entry name" value="Acyl-CoA N-acyltransferases (Nat)"/>
    <property type="match status" value="1"/>
</dbReference>
<name>A0A4R6S341_9MICO</name>
<gene>
    <name evidence="2" type="ORF">EDF62_1468</name>
</gene>